<accession>C9MSG7</accession>
<dbReference type="EMBL" id="ACVA01000064">
    <property type="protein sequence ID" value="EEX17536.1"/>
    <property type="molecule type" value="Genomic_DNA"/>
</dbReference>
<feature type="signal peptide" evidence="1">
    <location>
        <begin position="1"/>
        <end position="21"/>
    </location>
</feature>
<evidence type="ECO:0008006" key="4">
    <source>
        <dbReference type="Google" id="ProtNLM"/>
    </source>
</evidence>
<reference evidence="2 3" key="1">
    <citation type="submission" date="2009-09" db="EMBL/GenBank/DDBJ databases">
        <authorList>
            <person name="Weinstock G."/>
            <person name="Sodergren E."/>
            <person name="Clifton S."/>
            <person name="Fulton L."/>
            <person name="Fulton B."/>
            <person name="Courtney L."/>
            <person name="Fronick C."/>
            <person name="Harrison M."/>
            <person name="Strong C."/>
            <person name="Farmer C."/>
            <person name="Delahaunty K."/>
            <person name="Markovic C."/>
            <person name="Hall O."/>
            <person name="Minx P."/>
            <person name="Tomlinson C."/>
            <person name="Mitreva M."/>
            <person name="Nelson J."/>
            <person name="Hou S."/>
            <person name="Wollam A."/>
            <person name="Pepin K.H."/>
            <person name="Johnson M."/>
            <person name="Bhonagiri V."/>
            <person name="Nash W.E."/>
            <person name="Warren W."/>
            <person name="Chinwalla A."/>
            <person name="Mardis E.R."/>
            <person name="Wilson R.K."/>
        </authorList>
    </citation>
    <scope>NUCLEOTIDE SEQUENCE [LARGE SCALE GENOMIC DNA]</scope>
    <source>
        <strain evidence="2 3">F0319</strain>
    </source>
</reference>
<organism evidence="2 3">
    <name type="scientific">Prevotella veroralis F0319</name>
    <dbReference type="NCBI Taxonomy" id="649761"/>
    <lineage>
        <taxon>Bacteria</taxon>
        <taxon>Pseudomonadati</taxon>
        <taxon>Bacteroidota</taxon>
        <taxon>Bacteroidia</taxon>
        <taxon>Bacteroidales</taxon>
        <taxon>Prevotellaceae</taxon>
        <taxon>Prevotella</taxon>
    </lineage>
</organism>
<proteinExistence type="predicted"/>
<comment type="caution">
    <text evidence="2">The sequence shown here is derived from an EMBL/GenBank/DDBJ whole genome shotgun (WGS) entry which is preliminary data.</text>
</comment>
<dbReference type="InterPro" id="IPR032331">
    <property type="entry name" value="DUF4856"/>
</dbReference>
<name>C9MSG7_9BACT</name>
<dbReference type="HOGENOM" id="CLU_055414_0_0_10"/>
<dbReference type="AlphaFoldDB" id="C9MSG7"/>
<dbReference type="STRING" id="649761.HMPREF0973_02586"/>
<evidence type="ECO:0000313" key="2">
    <source>
        <dbReference type="EMBL" id="EEX17536.1"/>
    </source>
</evidence>
<protein>
    <recommendedName>
        <fullName evidence="4">DUF4856 domain-containing protein</fullName>
    </recommendedName>
</protein>
<evidence type="ECO:0000256" key="1">
    <source>
        <dbReference type="SAM" id="SignalP"/>
    </source>
</evidence>
<evidence type="ECO:0000313" key="3">
    <source>
        <dbReference type="Proteomes" id="UP000003327"/>
    </source>
</evidence>
<feature type="chain" id="PRO_5002998088" description="DUF4856 domain-containing protein" evidence="1">
    <location>
        <begin position="22"/>
        <end position="399"/>
    </location>
</feature>
<gene>
    <name evidence="2" type="ORF">HMPREF0973_02586</name>
</gene>
<keyword evidence="1" id="KW-0732">Signal</keyword>
<dbReference type="eggNOG" id="ENOG502Z7WY">
    <property type="taxonomic scope" value="Bacteria"/>
</dbReference>
<keyword evidence="3" id="KW-1185">Reference proteome</keyword>
<dbReference type="RefSeq" id="WP_004384269.1">
    <property type="nucleotide sequence ID" value="NZ_GG698716.1"/>
</dbReference>
<dbReference type="Proteomes" id="UP000003327">
    <property type="component" value="Unassembled WGS sequence"/>
</dbReference>
<dbReference type="Pfam" id="PF16148">
    <property type="entry name" value="DUF4856"/>
    <property type="match status" value="1"/>
</dbReference>
<sequence>MMKKNPINYILLFLLPLCCFACNQWEGETVESAYREPTIPDPVYQFKRNGASSVDYLECSLLRDPMDYIYNSYLKIAAIMYPANMTKVQDYFQNGEFGLKPIEEVAASSLHKADRKRILADIDEIFTTTGKLSGLSQPSPGTARNHRAARGEAGYVGTNIGDVNIAFVNEKGLVVAELFNGIVWGGVYLDKVLNVHLNDSLYTDSRLRHDHEQTKLLPGRNYTELEHHWDLAYGYYQYWLPVIQTSSLPVLRESRIKIYNAFARGRQALTEYRYDDVHEQLQLIRSELSKVAAVQAMTFLVGEITRVNLDEDAQNALVFLSRGCGAIYGLQFTVQSSGKPHLSYDEVKQYINQLTADGGLWDTQRLLAPESTEGSLRNIASAIGKHYGLTLADINQFNQ</sequence>